<proteinExistence type="predicted"/>
<keyword evidence="2" id="KW-1185">Reference proteome</keyword>
<organism evidence="1 2">
    <name type="scientific">Cuscuta campestris</name>
    <dbReference type="NCBI Taxonomy" id="132261"/>
    <lineage>
        <taxon>Eukaryota</taxon>
        <taxon>Viridiplantae</taxon>
        <taxon>Streptophyta</taxon>
        <taxon>Embryophyta</taxon>
        <taxon>Tracheophyta</taxon>
        <taxon>Spermatophyta</taxon>
        <taxon>Magnoliopsida</taxon>
        <taxon>eudicotyledons</taxon>
        <taxon>Gunneridae</taxon>
        <taxon>Pentapetalae</taxon>
        <taxon>asterids</taxon>
        <taxon>lamiids</taxon>
        <taxon>Solanales</taxon>
        <taxon>Convolvulaceae</taxon>
        <taxon>Cuscuteae</taxon>
        <taxon>Cuscuta</taxon>
        <taxon>Cuscuta subgen. Grammica</taxon>
        <taxon>Cuscuta sect. Cleistogrammica</taxon>
    </lineage>
</organism>
<evidence type="ECO:0000313" key="2">
    <source>
        <dbReference type="Proteomes" id="UP000595140"/>
    </source>
</evidence>
<dbReference type="EMBL" id="OOIL02006492">
    <property type="protein sequence ID" value="VFQ97221.1"/>
    <property type="molecule type" value="Genomic_DNA"/>
</dbReference>
<dbReference type="Proteomes" id="UP000595140">
    <property type="component" value="Unassembled WGS sequence"/>
</dbReference>
<protein>
    <submittedName>
        <fullName evidence="1">Uncharacterized protein</fullName>
    </submittedName>
</protein>
<name>A0A484N7C0_9ASTE</name>
<reference evidence="1 2" key="1">
    <citation type="submission" date="2018-04" db="EMBL/GenBank/DDBJ databases">
        <authorList>
            <person name="Vogel A."/>
        </authorList>
    </citation>
    <scope>NUCLEOTIDE SEQUENCE [LARGE SCALE GENOMIC DNA]</scope>
</reference>
<accession>A0A484N7C0</accession>
<dbReference type="AlphaFoldDB" id="A0A484N7C0"/>
<evidence type="ECO:0000313" key="1">
    <source>
        <dbReference type="EMBL" id="VFQ97221.1"/>
    </source>
</evidence>
<sequence length="104" mass="11159">MEFRFGIVGSSGNGISSEIPVETSSVAMVVPSSPIPFGASVGAATMTSLSMPSSIFGSALDPFPDSKPQGITPSIIRTRFSDRLWLRPRQSTLDRTRAFPHWST</sequence>
<gene>
    <name evidence="1" type="ORF">CCAM_LOCUS38997</name>
</gene>